<evidence type="ECO:0000313" key="1">
    <source>
        <dbReference type="EMBL" id="KAA9325079.1"/>
    </source>
</evidence>
<sequence>MIVGIDETGDFAPGSALLSFFVAVKLTQHQDGLRTKEKQFREWLAGIPRHKLTPNGEVKGSDLTDDELVAFAQSVICAEPAVRISYVQFRPSENPEELMKDFKAQEVAALEHASEQARQDGKTKMAEQYANMAIWHKNAKKMHYQHFIKLIMLRNLITLCFRQVVGVSILLERLGEDTAHANLLNIEFKIDRDFVRGREPELYWKELLRTAFINSSDGVPLLDEWEQTGHPFLTKYRQAEGPGLDFADVFKDHCSFYDSHDAFEVQMADITAIIINRFRNRGAAERPYRELWRVYPKSNKPIQLMLNPAARQLP</sequence>
<dbReference type="EMBL" id="VTWU01000011">
    <property type="protein sequence ID" value="KAA9325079.1"/>
    <property type="molecule type" value="Genomic_DNA"/>
</dbReference>
<protein>
    <submittedName>
        <fullName evidence="1">Uncharacterized protein</fullName>
    </submittedName>
</protein>
<evidence type="ECO:0000313" key="2">
    <source>
        <dbReference type="Proteomes" id="UP000326380"/>
    </source>
</evidence>
<dbReference type="RefSeq" id="WP_151080873.1">
    <property type="nucleotide sequence ID" value="NZ_VTWU01000011.1"/>
</dbReference>
<name>A0AA88FGL3_9BACT</name>
<dbReference type="AlphaFoldDB" id="A0AA88FGL3"/>
<gene>
    <name evidence="1" type="ORF">F0P96_20495</name>
</gene>
<accession>A0AA88FGL3</accession>
<dbReference type="Proteomes" id="UP000326380">
    <property type="component" value="Unassembled WGS sequence"/>
</dbReference>
<comment type="caution">
    <text evidence="1">The sequence shown here is derived from an EMBL/GenBank/DDBJ whole genome shotgun (WGS) entry which is preliminary data.</text>
</comment>
<proteinExistence type="predicted"/>
<reference evidence="1 2" key="1">
    <citation type="submission" date="2019-09" db="EMBL/GenBank/DDBJ databases">
        <title>Genome sequence of Hymenobacter sp. M3.</title>
        <authorList>
            <person name="Srinivasan S."/>
        </authorList>
    </citation>
    <scope>NUCLEOTIDE SEQUENCE [LARGE SCALE GENOMIC DNA]</scope>
    <source>
        <strain evidence="1 2">M3</strain>
    </source>
</reference>
<keyword evidence="2" id="KW-1185">Reference proteome</keyword>
<organism evidence="1 2">
    <name type="scientific">Hymenobacter busanensis</name>
    <dbReference type="NCBI Taxonomy" id="2607656"/>
    <lineage>
        <taxon>Bacteria</taxon>
        <taxon>Pseudomonadati</taxon>
        <taxon>Bacteroidota</taxon>
        <taxon>Cytophagia</taxon>
        <taxon>Cytophagales</taxon>
        <taxon>Hymenobacteraceae</taxon>
        <taxon>Hymenobacter</taxon>
    </lineage>
</organism>